<sequence length="127" mass="12804">MKLSPIIGFMVAIASGALGSPAPMVTPGPRAPAATCADYTTTTAYAYRPCPLFCVQPDSSVCPKVYCPMVIRSCAAGETLTTPPLPAPTTVVGTVTEGCTVTVKADVGCAICGCLGCPKCVAKTKTA</sequence>
<dbReference type="EMBL" id="MU856955">
    <property type="protein sequence ID" value="KAK4152978.1"/>
    <property type="molecule type" value="Genomic_DNA"/>
</dbReference>
<keyword evidence="3" id="KW-1185">Reference proteome</keyword>
<feature type="signal peptide" evidence="1">
    <location>
        <begin position="1"/>
        <end position="19"/>
    </location>
</feature>
<feature type="chain" id="PRO_5042892884" evidence="1">
    <location>
        <begin position="20"/>
        <end position="127"/>
    </location>
</feature>
<comment type="caution">
    <text evidence="2">The sequence shown here is derived from an EMBL/GenBank/DDBJ whole genome shotgun (WGS) entry which is preliminary data.</text>
</comment>
<organism evidence="2 3">
    <name type="scientific">Chaetomidium leptoderma</name>
    <dbReference type="NCBI Taxonomy" id="669021"/>
    <lineage>
        <taxon>Eukaryota</taxon>
        <taxon>Fungi</taxon>
        <taxon>Dikarya</taxon>
        <taxon>Ascomycota</taxon>
        <taxon>Pezizomycotina</taxon>
        <taxon>Sordariomycetes</taxon>
        <taxon>Sordariomycetidae</taxon>
        <taxon>Sordariales</taxon>
        <taxon>Chaetomiaceae</taxon>
        <taxon>Chaetomidium</taxon>
    </lineage>
</organism>
<keyword evidence="1" id="KW-0732">Signal</keyword>
<reference evidence="2" key="2">
    <citation type="submission" date="2023-05" db="EMBL/GenBank/DDBJ databases">
        <authorList>
            <consortium name="Lawrence Berkeley National Laboratory"/>
            <person name="Steindorff A."/>
            <person name="Hensen N."/>
            <person name="Bonometti L."/>
            <person name="Westerberg I."/>
            <person name="Brannstrom I.O."/>
            <person name="Guillou S."/>
            <person name="Cros-Aarteil S."/>
            <person name="Calhoun S."/>
            <person name="Haridas S."/>
            <person name="Kuo A."/>
            <person name="Mondo S."/>
            <person name="Pangilinan J."/>
            <person name="Riley R."/>
            <person name="Labutti K."/>
            <person name="Andreopoulos B."/>
            <person name="Lipzen A."/>
            <person name="Chen C."/>
            <person name="Yanf M."/>
            <person name="Daum C."/>
            <person name="Ng V."/>
            <person name="Clum A."/>
            <person name="Ohm R."/>
            <person name="Martin F."/>
            <person name="Silar P."/>
            <person name="Natvig D."/>
            <person name="Lalanne C."/>
            <person name="Gautier V."/>
            <person name="Ament-Velasquez S.L."/>
            <person name="Kruys A."/>
            <person name="Hutchinson M.I."/>
            <person name="Powell A.J."/>
            <person name="Barry K."/>
            <person name="Miller A.N."/>
            <person name="Grigoriev I.V."/>
            <person name="Debuchy R."/>
            <person name="Gladieux P."/>
            <person name="Thoren M.H."/>
            <person name="Johannesson H."/>
        </authorList>
    </citation>
    <scope>NUCLEOTIDE SEQUENCE</scope>
    <source>
        <strain evidence="2">CBS 538.74</strain>
    </source>
</reference>
<name>A0AAN6ZWK7_9PEZI</name>
<evidence type="ECO:0000313" key="2">
    <source>
        <dbReference type="EMBL" id="KAK4152978.1"/>
    </source>
</evidence>
<dbReference type="Proteomes" id="UP001302745">
    <property type="component" value="Unassembled WGS sequence"/>
</dbReference>
<accession>A0AAN6ZWK7</accession>
<protein>
    <submittedName>
        <fullName evidence="2">Uncharacterized protein</fullName>
    </submittedName>
</protein>
<reference evidence="2" key="1">
    <citation type="journal article" date="2023" name="Mol. Phylogenet. Evol.">
        <title>Genome-scale phylogeny and comparative genomics of the fungal order Sordariales.</title>
        <authorList>
            <person name="Hensen N."/>
            <person name="Bonometti L."/>
            <person name="Westerberg I."/>
            <person name="Brannstrom I.O."/>
            <person name="Guillou S."/>
            <person name="Cros-Aarteil S."/>
            <person name="Calhoun S."/>
            <person name="Haridas S."/>
            <person name="Kuo A."/>
            <person name="Mondo S."/>
            <person name="Pangilinan J."/>
            <person name="Riley R."/>
            <person name="LaButti K."/>
            <person name="Andreopoulos B."/>
            <person name="Lipzen A."/>
            <person name="Chen C."/>
            <person name="Yan M."/>
            <person name="Daum C."/>
            <person name="Ng V."/>
            <person name="Clum A."/>
            <person name="Steindorff A."/>
            <person name="Ohm R.A."/>
            <person name="Martin F."/>
            <person name="Silar P."/>
            <person name="Natvig D.O."/>
            <person name="Lalanne C."/>
            <person name="Gautier V."/>
            <person name="Ament-Velasquez S.L."/>
            <person name="Kruys A."/>
            <person name="Hutchinson M.I."/>
            <person name="Powell A.J."/>
            <person name="Barry K."/>
            <person name="Miller A.N."/>
            <person name="Grigoriev I.V."/>
            <person name="Debuchy R."/>
            <person name="Gladieux P."/>
            <person name="Hiltunen Thoren M."/>
            <person name="Johannesson H."/>
        </authorList>
    </citation>
    <scope>NUCLEOTIDE SEQUENCE</scope>
    <source>
        <strain evidence="2">CBS 538.74</strain>
    </source>
</reference>
<proteinExistence type="predicted"/>
<evidence type="ECO:0000256" key="1">
    <source>
        <dbReference type="SAM" id="SignalP"/>
    </source>
</evidence>
<dbReference type="AlphaFoldDB" id="A0AAN6ZWK7"/>
<evidence type="ECO:0000313" key="3">
    <source>
        <dbReference type="Proteomes" id="UP001302745"/>
    </source>
</evidence>
<gene>
    <name evidence="2" type="ORF">C8A00DRAFT_34310</name>
</gene>